<gene>
    <name evidence="2" type="ORF">ABW02_01275</name>
</gene>
<keyword evidence="1" id="KW-0472">Membrane</keyword>
<evidence type="ECO:0000313" key="3">
    <source>
        <dbReference type="Proteomes" id="UP000036045"/>
    </source>
</evidence>
<dbReference type="GO" id="GO:0006508">
    <property type="term" value="P:proteolysis"/>
    <property type="evidence" value="ECO:0007669"/>
    <property type="project" value="UniProtKB-KW"/>
</dbReference>
<organism evidence="2 3">
    <name type="scientific">Niallia circulans</name>
    <name type="common">Bacillus circulans</name>
    <dbReference type="NCBI Taxonomy" id="1397"/>
    <lineage>
        <taxon>Bacteria</taxon>
        <taxon>Bacillati</taxon>
        <taxon>Bacillota</taxon>
        <taxon>Bacilli</taxon>
        <taxon>Bacillales</taxon>
        <taxon>Bacillaceae</taxon>
        <taxon>Niallia</taxon>
    </lineage>
</organism>
<dbReference type="GO" id="GO:0008233">
    <property type="term" value="F:peptidase activity"/>
    <property type="evidence" value="ECO:0007669"/>
    <property type="project" value="UniProtKB-KW"/>
</dbReference>
<protein>
    <submittedName>
        <fullName evidence="2">Clp protease ClpB</fullName>
    </submittedName>
</protein>
<dbReference type="AlphaFoldDB" id="A0A0J1IR28"/>
<dbReference type="PATRIC" id="fig|1397.4.peg.282"/>
<evidence type="ECO:0000313" key="2">
    <source>
        <dbReference type="EMBL" id="KLV28403.1"/>
    </source>
</evidence>
<keyword evidence="3" id="KW-1185">Reference proteome</keyword>
<keyword evidence="2" id="KW-0378">Hydrolase</keyword>
<keyword evidence="2" id="KW-0645">Protease</keyword>
<name>A0A0J1IR28_NIACI</name>
<accession>A0A0J1IR28</accession>
<evidence type="ECO:0000256" key="1">
    <source>
        <dbReference type="SAM" id="Phobius"/>
    </source>
</evidence>
<feature type="transmembrane region" description="Helical" evidence="1">
    <location>
        <begin position="6"/>
        <end position="24"/>
    </location>
</feature>
<dbReference type="EMBL" id="LDPH01000001">
    <property type="protein sequence ID" value="KLV28403.1"/>
    <property type="molecule type" value="Genomic_DNA"/>
</dbReference>
<dbReference type="OrthoDB" id="2616285at2"/>
<comment type="caution">
    <text evidence="2">The sequence shown here is derived from an EMBL/GenBank/DDBJ whole genome shotgun (WGS) entry which is preliminary data.</text>
</comment>
<keyword evidence="1" id="KW-0812">Transmembrane</keyword>
<proteinExistence type="predicted"/>
<dbReference type="RefSeq" id="WP_047940098.1">
    <property type="nucleotide sequence ID" value="NZ_LDPH01000001.1"/>
</dbReference>
<keyword evidence="1" id="KW-1133">Transmembrane helix</keyword>
<reference evidence="2 3" key="1">
    <citation type="submission" date="2015-05" db="EMBL/GenBank/DDBJ databases">
        <title>Whole genome sequence and identification of bacterial endophytes from Costus igneus.</title>
        <authorList>
            <person name="Lee Y.P."/>
            <person name="Gan H.M."/>
            <person name="Eng W."/>
            <person name="Wheatley M.S."/>
            <person name="Caraballo A."/>
            <person name="Polter S."/>
            <person name="Savka M.A."/>
            <person name="Hudson A.O."/>
        </authorList>
    </citation>
    <scope>NUCLEOTIDE SEQUENCE [LARGE SCALE GENOMIC DNA]</scope>
    <source>
        <strain evidence="2 3">RIT379</strain>
    </source>
</reference>
<sequence>MKQKTYIVGVLILGISIVLAAFILSDNFKNLENKTTNKQAIPDLMTITQLSEYLQISEEAIGKIIKEDDLERAKLSSYDTYQFIPYLKIDNQKRFMKSEIDEWLKYKNVQHE</sequence>
<dbReference type="Proteomes" id="UP000036045">
    <property type="component" value="Unassembled WGS sequence"/>
</dbReference>